<accession>A0A0F6SHG9</accession>
<keyword evidence="5" id="KW-0812">Transmembrane</keyword>
<evidence type="ECO:0008006" key="9">
    <source>
        <dbReference type="Google" id="ProtNLM"/>
    </source>
</evidence>
<evidence type="ECO:0000256" key="5">
    <source>
        <dbReference type="SAM" id="Phobius"/>
    </source>
</evidence>
<dbReference type="Proteomes" id="UP000034883">
    <property type="component" value="Chromosome"/>
</dbReference>
<feature type="chain" id="PRO_5002509854" description="Tetratricopeptide repeat protein" evidence="6">
    <location>
        <begin position="25"/>
        <end position="261"/>
    </location>
</feature>
<evidence type="ECO:0000256" key="4">
    <source>
        <dbReference type="SAM" id="MobiDB-lite"/>
    </source>
</evidence>
<keyword evidence="8" id="KW-1185">Reference proteome</keyword>
<dbReference type="InterPro" id="IPR019734">
    <property type="entry name" value="TPR_rpt"/>
</dbReference>
<evidence type="ECO:0000313" key="7">
    <source>
        <dbReference type="EMBL" id="AKF10424.1"/>
    </source>
</evidence>
<dbReference type="InterPro" id="IPR013105">
    <property type="entry name" value="TPR_2"/>
</dbReference>
<organism evidence="7 8">
    <name type="scientific">Sandaracinus amylolyticus</name>
    <dbReference type="NCBI Taxonomy" id="927083"/>
    <lineage>
        <taxon>Bacteria</taxon>
        <taxon>Pseudomonadati</taxon>
        <taxon>Myxococcota</taxon>
        <taxon>Polyangia</taxon>
        <taxon>Polyangiales</taxon>
        <taxon>Sandaracinaceae</taxon>
        <taxon>Sandaracinus</taxon>
    </lineage>
</organism>
<gene>
    <name evidence="7" type="ORF">DB32_007573</name>
</gene>
<keyword evidence="1" id="KW-0677">Repeat</keyword>
<keyword evidence="6" id="KW-0732">Signal</keyword>
<feature type="region of interest" description="Disordered" evidence="4">
    <location>
        <begin position="123"/>
        <end position="150"/>
    </location>
</feature>
<protein>
    <recommendedName>
        <fullName evidence="9">Tetratricopeptide repeat protein</fullName>
    </recommendedName>
</protein>
<evidence type="ECO:0000256" key="2">
    <source>
        <dbReference type="ARBA" id="ARBA00022803"/>
    </source>
</evidence>
<evidence type="ECO:0000256" key="6">
    <source>
        <dbReference type="SAM" id="SignalP"/>
    </source>
</evidence>
<evidence type="ECO:0000256" key="3">
    <source>
        <dbReference type="PROSITE-ProRule" id="PRU00339"/>
    </source>
</evidence>
<sequence length="261" mass="27390">MMTRTIGVLAIALLLGATTTRASAQTSASDEQARIHFQAGTLYFEQERFEDAAREYEEAFALSPRPELLLNAATAWDRAARLEEAIAALERVMQQFPGTESAQLAQPRLDRLRRMQERLVREREEAAARAAATTTATTTEPTTSEGGGGLDYLPGTITLSASAVIAAVAIGLGVAAHDTYSTLEEQCTGGVCPGDLRDDRDSASTLADVSTALTFVAAAGGIAGVVLIVVAAIDDAPSPTTERVELAPGPGDVGLGARIRF</sequence>
<feature type="signal peptide" evidence="6">
    <location>
        <begin position="1"/>
        <end position="24"/>
    </location>
</feature>
<dbReference type="Pfam" id="PF07719">
    <property type="entry name" value="TPR_2"/>
    <property type="match status" value="1"/>
</dbReference>
<feature type="compositionally biased region" description="Low complexity" evidence="4">
    <location>
        <begin position="128"/>
        <end position="143"/>
    </location>
</feature>
<feature type="repeat" description="TPR" evidence="3">
    <location>
        <begin position="33"/>
        <end position="66"/>
    </location>
</feature>
<keyword evidence="5" id="KW-1133">Transmembrane helix</keyword>
<feature type="transmembrane region" description="Helical" evidence="5">
    <location>
        <begin position="212"/>
        <end position="233"/>
    </location>
</feature>
<evidence type="ECO:0000313" key="8">
    <source>
        <dbReference type="Proteomes" id="UP000034883"/>
    </source>
</evidence>
<name>A0A0F6SHG9_9BACT</name>
<dbReference type="PROSITE" id="PS50005">
    <property type="entry name" value="TPR"/>
    <property type="match status" value="1"/>
</dbReference>
<dbReference type="KEGG" id="samy:DB32_007573"/>
<dbReference type="InterPro" id="IPR011990">
    <property type="entry name" value="TPR-like_helical_dom_sf"/>
</dbReference>
<reference evidence="7 8" key="1">
    <citation type="submission" date="2015-03" db="EMBL/GenBank/DDBJ databases">
        <title>Genome assembly of Sandaracinus amylolyticus DSM 53668.</title>
        <authorList>
            <person name="Sharma G."/>
            <person name="Subramanian S."/>
        </authorList>
    </citation>
    <scope>NUCLEOTIDE SEQUENCE [LARGE SCALE GENOMIC DNA]</scope>
    <source>
        <strain evidence="7 8">DSM 53668</strain>
    </source>
</reference>
<keyword evidence="5" id="KW-0472">Membrane</keyword>
<dbReference type="SUPFAM" id="SSF48452">
    <property type="entry name" value="TPR-like"/>
    <property type="match status" value="1"/>
</dbReference>
<keyword evidence="2 3" id="KW-0802">TPR repeat</keyword>
<dbReference type="SMART" id="SM00028">
    <property type="entry name" value="TPR"/>
    <property type="match status" value="2"/>
</dbReference>
<proteinExistence type="predicted"/>
<dbReference type="AlphaFoldDB" id="A0A0F6SHG9"/>
<dbReference type="PROSITE" id="PS50293">
    <property type="entry name" value="TPR_REGION"/>
    <property type="match status" value="1"/>
</dbReference>
<dbReference type="EMBL" id="CP011125">
    <property type="protein sequence ID" value="AKF10424.1"/>
    <property type="molecule type" value="Genomic_DNA"/>
</dbReference>
<evidence type="ECO:0000256" key="1">
    <source>
        <dbReference type="ARBA" id="ARBA00022737"/>
    </source>
</evidence>
<dbReference type="STRING" id="927083.DB32_007573"/>
<dbReference type="Gene3D" id="1.25.40.10">
    <property type="entry name" value="Tetratricopeptide repeat domain"/>
    <property type="match status" value="1"/>
</dbReference>